<proteinExistence type="predicted"/>
<comment type="caution">
    <text evidence="2">The sequence shown here is derived from an EMBL/GenBank/DDBJ whole genome shotgun (WGS) entry which is preliminary data.</text>
</comment>
<protein>
    <recommendedName>
        <fullName evidence="4">Cupin 2 conserved barrel domain-containing protein</fullName>
    </recommendedName>
</protein>
<feature type="region of interest" description="Disordered" evidence="1">
    <location>
        <begin position="39"/>
        <end position="67"/>
    </location>
</feature>
<organism evidence="2 3">
    <name type="scientific">Cyanobium usitatum str. Tous</name>
    <dbReference type="NCBI Taxonomy" id="2116684"/>
    <lineage>
        <taxon>Bacteria</taxon>
        <taxon>Bacillati</taxon>
        <taxon>Cyanobacteriota</taxon>
        <taxon>Cyanophyceae</taxon>
        <taxon>Synechococcales</taxon>
        <taxon>Prochlorococcaceae</taxon>
        <taxon>Cyanobium</taxon>
    </lineage>
</organism>
<dbReference type="AlphaFoldDB" id="A0A2P7MRA3"/>
<evidence type="ECO:0000256" key="1">
    <source>
        <dbReference type="SAM" id="MobiDB-lite"/>
    </source>
</evidence>
<dbReference type="Proteomes" id="UP000243002">
    <property type="component" value="Unassembled WGS sequence"/>
</dbReference>
<evidence type="ECO:0000313" key="3">
    <source>
        <dbReference type="Proteomes" id="UP000243002"/>
    </source>
</evidence>
<keyword evidence="3" id="KW-1185">Reference proteome</keyword>
<evidence type="ECO:0000313" key="2">
    <source>
        <dbReference type="EMBL" id="PSJ03733.1"/>
    </source>
</evidence>
<reference evidence="2 3" key="1">
    <citation type="journal article" date="2018" name="Environ. Microbiol.">
        <title>Ecological and genomic features of two widespread freshwater picocyanobacteria.</title>
        <authorList>
            <person name="Cabello-Yeves P.J."/>
            <person name="Picazo A."/>
            <person name="Camacho A."/>
            <person name="Callieri C."/>
            <person name="Rosselli R."/>
            <person name="Roda-Garcia J.J."/>
            <person name="Coutinho F.H."/>
            <person name="Rodriguez-Valera F."/>
        </authorList>
    </citation>
    <scope>NUCLEOTIDE SEQUENCE [LARGE SCALE GENOMIC DNA]</scope>
    <source>
        <strain evidence="2 3">Tous</strain>
    </source>
</reference>
<dbReference type="SUPFAM" id="SSF51182">
    <property type="entry name" value="RmlC-like cupins"/>
    <property type="match status" value="1"/>
</dbReference>
<accession>A0A2P7MRA3</accession>
<dbReference type="OrthoDB" id="25744at2"/>
<name>A0A2P7MRA3_9CYAN</name>
<dbReference type="RefSeq" id="WP_106632986.1">
    <property type="nucleotide sequence ID" value="NZ_PXXO01000017.1"/>
</dbReference>
<gene>
    <name evidence="2" type="ORF">C7K55_12110</name>
</gene>
<dbReference type="InterPro" id="IPR011051">
    <property type="entry name" value="RmlC_Cupin_sf"/>
</dbReference>
<dbReference type="Gene3D" id="2.60.120.10">
    <property type="entry name" value="Jelly Rolls"/>
    <property type="match status" value="1"/>
</dbReference>
<dbReference type="EMBL" id="PXXO01000017">
    <property type="protein sequence ID" value="PSJ03733.1"/>
    <property type="molecule type" value="Genomic_DNA"/>
</dbReference>
<evidence type="ECO:0008006" key="4">
    <source>
        <dbReference type="Google" id="ProtNLM"/>
    </source>
</evidence>
<sequence length="67" mass="6947">MINQTGDFLFIPAGTTHRPANLSASEAAIAIVARNDANEQEHVELHAPPGKAESAPDTSTCAAPGHK</sequence>
<dbReference type="InterPro" id="IPR014710">
    <property type="entry name" value="RmlC-like_jellyroll"/>
</dbReference>